<keyword evidence="3 8" id="KW-0812">Transmembrane</keyword>
<feature type="region of interest" description="Disordered" evidence="7">
    <location>
        <begin position="98"/>
        <end position="122"/>
    </location>
</feature>
<evidence type="ECO:0000256" key="7">
    <source>
        <dbReference type="SAM" id="MobiDB-lite"/>
    </source>
</evidence>
<protein>
    <submittedName>
        <fullName evidence="9">Uncharacterized protein</fullName>
    </submittedName>
</protein>
<keyword evidence="10" id="KW-1185">Reference proteome</keyword>
<dbReference type="InterPro" id="IPR001898">
    <property type="entry name" value="SLC13A/DASS"/>
</dbReference>
<dbReference type="Pfam" id="PF00939">
    <property type="entry name" value="Na_sulph_symp"/>
    <property type="match status" value="1"/>
</dbReference>
<feature type="transmembrane region" description="Helical" evidence="8">
    <location>
        <begin position="130"/>
        <end position="150"/>
    </location>
</feature>
<dbReference type="GO" id="GO:0015140">
    <property type="term" value="F:malate transmembrane transporter activity"/>
    <property type="evidence" value="ECO:0007669"/>
    <property type="project" value="UniProtKB-ARBA"/>
</dbReference>
<evidence type="ECO:0000256" key="3">
    <source>
        <dbReference type="ARBA" id="ARBA00022692"/>
    </source>
</evidence>
<keyword evidence="4" id="KW-1001">Plastid inner membrane</keyword>
<dbReference type="InterPro" id="IPR030676">
    <property type="entry name" value="CitT-rel"/>
</dbReference>
<comment type="similarity">
    <text evidence="2">Belongs to the SLC13A/DASS transporter (TC 2.A.47) family. DIT1 subfamily.</text>
</comment>
<keyword evidence="6 8" id="KW-0472">Membrane</keyword>
<sequence>RIATTCAKIQHNISKGLKARRSHDYQHTNAASDANARANPALIIAHRPVRSHGGLGQAPVPLCSSRRRIRLRSFHHRVNPCPNLWLHQTPQKPQVQVAAASAASAGDGSAQQPATNGAVPSPPSAPAAPIGVKVVPALQAIAVGLAIRFLAPIPAGVSEQGWTLLSIFVTTILGLVLDPLPVGAWAFIAITVTLATKTLTFAQAFSAMTNEVIWLIVVSFFFAKGFEKTGLGERIANLFVRAMGKSTLGLSYGLNVAEALLAPAMPSTSA</sequence>
<dbReference type="Proteomes" id="UP000485058">
    <property type="component" value="Unassembled WGS sequence"/>
</dbReference>
<dbReference type="AlphaFoldDB" id="A0A699YD75"/>
<feature type="non-terminal residue" evidence="9">
    <location>
        <position position="1"/>
    </location>
</feature>
<evidence type="ECO:0000313" key="10">
    <source>
        <dbReference type="Proteomes" id="UP000485058"/>
    </source>
</evidence>
<dbReference type="GO" id="GO:0009706">
    <property type="term" value="C:chloroplast inner membrane"/>
    <property type="evidence" value="ECO:0007669"/>
    <property type="project" value="UniProtKB-SubCell"/>
</dbReference>
<keyword evidence="5 8" id="KW-1133">Transmembrane helix</keyword>
<evidence type="ECO:0000256" key="8">
    <source>
        <dbReference type="SAM" id="Phobius"/>
    </source>
</evidence>
<organism evidence="9 10">
    <name type="scientific">Haematococcus lacustris</name>
    <name type="common">Green alga</name>
    <name type="synonym">Haematococcus pluvialis</name>
    <dbReference type="NCBI Taxonomy" id="44745"/>
    <lineage>
        <taxon>Eukaryota</taxon>
        <taxon>Viridiplantae</taxon>
        <taxon>Chlorophyta</taxon>
        <taxon>core chlorophytes</taxon>
        <taxon>Chlorophyceae</taxon>
        <taxon>CS clade</taxon>
        <taxon>Chlamydomonadales</taxon>
        <taxon>Haematococcaceae</taxon>
        <taxon>Haematococcus</taxon>
    </lineage>
</organism>
<feature type="transmembrane region" description="Helical" evidence="8">
    <location>
        <begin position="201"/>
        <end position="223"/>
    </location>
</feature>
<dbReference type="EMBL" id="BLLF01000129">
    <property type="protein sequence ID" value="GFH07983.1"/>
    <property type="molecule type" value="Genomic_DNA"/>
</dbReference>
<comment type="subcellular location">
    <subcellularLocation>
        <location evidence="1">Plastid</location>
        <location evidence="1">Chloroplast inner membrane</location>
        <topology evidence="1">Multi-pass membrane protein</topology>
    </subcellularLocation>
</comment>
<evidence type="ECO:0000256" key="6">
    <source>
        <dbReference type="ARBA" id="ARBA00023136"/>
    </source>
</evidence>
<name>A0A699YD75_HAELA</name>
<accession>A0A699YD75</accession>
<dbReference type="PANTHER" id="PTHR42826">
    <property type="entry name" value="DICARBOXYLATE TRANSPORTER 2.1, CHLOROPLASTIC"/>
    <property type="match status" value="1"/>
</dbReference>
<feature type="transmembrane region" description="Helical" evidence="8">
    <location>
        <begin position="162"/>
        <end position="195"/>
    </location>
</feature>
<evidence type="ECO:0000256" key="2">
    <source>
        <dbReference type="ARBA" id="ARBA00007349"/>
    </source>
</evidence>
<keyword evidence="4" id="KW-0934">Plastid</keyword>
<evidence type="ECO:0000313" key="9">
    <source>
        <dbReference type="EMBL" id="GFH07983.1"/>
    </source>
</evidence>
<gene>
    <name evidence="9" type="ORF">HaLaN_02877</name>
</gene>
<proteinExistence type="inferred from homology"/>
<feature type="compositionally biased region" description="Low complexity" evidence="7">
    <location>
        <begin position="98"/>
        <end position="114"/>
    </location>
</feature>
<reference evidence="9 10" key="1">
    <citation type="submission" date="2020-02" db="EMBL/GenBank/DDBJ databases">
        <title>Draft genome sequence of Haematococcus lacustris strain NIES-144.</title>
        <authorList>
            <person name="Morimoto D."/>
            <person name="Nakagawa S."/>
            <person name="Yoshida T."/>
            <person name="Sawayama S."/>
        </authorList>
    </citation>
    <scope>NUCLEOTIDE SEQUENCE [LARGE SCALE GENOMIC DNA]</scope>
    <source>
        <strain evidence="9 10">NIES-144</strain>
    </source>
</reference>
<evidence type="ECO:0000256" key="4">
    <source>
        <dbReference type="ARBA" id="ARBA00022780"/>
    </source>
</evidence>
<comment type="caution">
    <text evidence="9">The sequence shown here is derived from an EMBL/GenBank/DDBJ whole genome shotgun (WGS) entry which is preliminary data.</text>
</comment>
<feature type="non-terminal residue" evidence="9">
    <location>
        <position position="270"/>
    </location>
</feature>
<evidence type="ECO:0000256" key="1">
    <source>
        <dbReference type="ARBA" id="ARBA00004478"/>
    </source>
</evidence>
<evidence type="ECO:0000256" key="5">
    <source>
        <dbReference type="ARBA" id="ARBA00022989"/>
    </source>
</evidence>